<evidence type="ECO:0000256" key="2">
    <source>
        <dbReference type="ARBA" id="ARBA00023295"/>
    </source>
</evidence>
<dbReference type="Gene3D" id="2.60.40.10">
    <property type="entry name" value="Immunoglobulins"/>
    <property type="match status" value="9"/>
</dbReference>
<dbReference type="InterPro" id="IPR017853">
    <property type="entry name" value="GH"/>
</dbReference>
<name>A0A7Y0LAW8_9GAMM</name>
<evidence type="ECO:0000256" key="3">
    <source>
        <dbReference type="SAM" id="SignalP"/>
    </source>
</evidence>
<protein>
    <submittedName>
        <fullName evidence="5">Pullulanase-type alpha-1,6-glucosidase</fullName>
    </submittedName>
</protein>
<keyword evidence="2" id="KW-0326">Glycosidase</keyword>
<dbReference type="Pfam" id="PF00128">
    <property type="entry name" value="Alpha-amylase"/>
    <property type="match status" value="1"/>
</dbReference>
<evidence type="ECO:0000256" key="1">
    <source>
        <dbReference type="ARBA" id="ARBA00008061"/>
    </source>
</evidence>
<feature type="domain" description="Glycosyl hydrolase family 13 catalytic" evidence="4">
    <location>
        <begin position="34"/>
        <end position="474"/>
    </location>
</feature>
<dbReference type="InterPro" id="IPR040671">
    <property type="entry name" value="Pullulanase_N2"/>
</dbReference>
<feature type="signal peptide" evidence="3">
    <location>
        <begin position="1"/>
        <end position="25"/>
    </location>
</feature>
<dbReference type="GO" id="GO:0005975">
    <property type="term" value="P:carbohydrate metabolic process"/>
    <property type="evidence" value="ECO:0007669"/>
    <property type="project" value="InterPro"/>
</dbReference>
<keyword evidence="3" id="KW-0732">Signal</keyword>
<comment type="similarity">
    <text evidence="1">Belongs to the glycosyl hydrolase 13 family.</text>
</comment>
<dbReference type="Gene3D" id="3.20.20.80">
    <property type="entry name" value="Glycosidases"/>
    <property type="match status" value="2"/>
</dbReference>
<dbReference type="Pfam" id="PF02922">
    <property type="entry name" value="CBM_48"/>
    <property type="match status" value="1"/>
</dbReference>
<dbReference type="RefSeq" id="WP_169074222.1">
    <property type="nucleotide sequence ID" value="NZ_JABBXH010000002.1"/>
</dbReference>
<feature type="chain" id="PRO_5031235106" evidence="3">
    <location>
        <begin position="26"/>
        <end position="2340"/>
    </location>
</feature>
<gene>
    <name evidence="5" type="primary">pulA</name>
    <name evidence="5" type="ORF">HII17_04770</name>
</gene>
<dbReference type="InterPro" id="IPR004193">
    <property type="entry name" value="Glyco_hydro_13_N"/>
</dbReference>
<dbReference type="SMART" id="SM00642">
    <property type="entry name" value="Aamy"/>
    <property type="match status" value="1"/>
</dbReference>
<dbReference type="SUPFAM" id="SSF51011">
    <property type="entry name" value="Glycosyl hydrolase domain"/>
    <property type="match status" value="1"/>
</dbReference>
<proteinExistence type="inferred from homology"/>
<dbReference type="NCBIfam" id="TIGR02103">
    <property type="entry name" value="pullul_strch"/>
    <property type="match status" value="1"/>
</dbReference>
<keyword evidence="6" id="KW-1185">Reference proteome</keyword>
<comment type="caution">
    <text evidence="5">The sequence shown here is derived from an EMBL/GenBank/DDBJ whole genome shotgun (WGS) entry which is preliminary data.</text>
</comment>
<dbReference type="InterPro" id="IPR024561">
    <property type="entry name" value="Pullul_strch_C"/>
</dbReference>
<dbReference type="Gene3D" id="2.60.40.1130">
    <property type="entry name" value="Rab geranylgeranyltransferase alpha-subunit, insert domain"/>
    <property type="match status" value="1"/>
</dbReference>
<evidence type="ECO:0000313" key="6">
    <source>
        <dbReference type="Proteomes" id="UP000568664"/>
    </source>
</evidence>
<dbReference type="Gene3D" id="2.60.40.1180">
    <property type="entry name" value="Golgi alpha-mannosidase II"/>
    <property type="match status" value="2"/>
</dbReference>
<dbReference type="Proteomes" id="UP000568664">
    <property type="component" value="Unassembled WGS sequence"/>
</dbReference>
<accession>A0A7Y0LAW8</accession>
<dbReference type="SUPFAM" id="SSF81296">
    <property type="entry name" value="E set domains"/>
    <property type="match status" value="2"/>
</dbReference>
<dbReference type="SUPFAM" id="SSF51445">
    <property type="entry name" value="(Trans)glycosidases"/>
    <property type="match status" value="2"/>
</dbReference>
<dbReference type="GO" id="GO:0051060">
    <property type="term" value="F:pullulanase activity"/>
    <property type="evidence" value="ECO:0007669"/>
    <property type="project" value="InterPro"/>
</dbReference>
<reference evidence="5 6" key="1">
    <citation type="submission" date="2020-04" db="EMBL/GenBank/DDBJ databases">
        <title>Thalassotalea sp. M1531, isolated from the surface of marine red alga.</title>
        <authorList>
            <person name="Pang L."/>
            <person name="Lu D.-C."/>
        </authorList>
    </citation>
    <scope>NUCLEOTIDE SEQUENCE [LARGE SCALE GENOMIC DNA]</scope>
    <source>
        <strain evidence="5 6">M1531</strain>
    </source>
</reference>
<dbReference type="Pfam" id="PF16738">
    <property type="entry name" value="CBM26"/>
    <property type="match status" value="8"/>
</dbReference>
<dbReference type="CDD" id="cd11341">
    <property type="entry name" value="AmyAc_Pullulanase_LD-like"/>
    <property type="match status" value="1"/>
</dbReference>
<dbReference type="InterPro" id="IPR013780">
    <property type="entry name" value="Glyco_hydro_b"/>
</dbReference>
<dbReference type="CDD" id="cd11339">
    <property type="entry name" value="AmyAc_bac_CMD_like_2"/>
    <property type="match status" value="1"/>
</dbReference>
<dbReference type="InterPro" id="IPR013783">
    <property type="entry name" value="Ig-like_fold"/>
</dbReference>
<dbReference type="Pfam" id="PF17967">
    <property type="entry name" value="Pullulanase_N2"/>
    <property type="match status" value="1"/>
</dbReference>
<dbReference type="InterPro" id="IPR014756">
    <property type="entry name" value="Ig_E-set"/>
</dbReference>
<evidence type="ECO:0000313" key="5">
    <source>
        <dbReference type="EMBL" id="NMP30869.1"/>
    </source>
</evidence>
<dbReference type="Pfam" id="PF11852">
    <property type="entry name" value="Pullul_strch_C"/>
    <property type="match status" value="1"/>
</dbReference>
<evidence type="ECO:0000259" key="4">
    <source>
        <dbReference type="SMART" id="SM00642"/>
    </source>
</evidence>
<dbReference type="InterPro" id="IPR041111">
    <property type="entry name" value="Pullulanase_Ins"/>
</dbReference>
<dbReference type="PANTHER" id="PTHR43002">
    <property type="entry name" value="GLYCOGEN DEBRANCHING ENZYME"/>
    <property type="match status" value="1"/>
</dbReference>
<dbReference type="Pfam" id="PF18494">
    <property type="entry name" value="Pullulanase_Ins"/>
    <property type="match status" value="1"/>
</dbReference>
<dbReference type="InterPro" id="IPR011839">
    <property type="entry name" value="Pullul_strch"/>
</dbReference>
<dbReference type="EMBL" id="JABBXH010000002">
    <property type="protein sequence ID" value="NMP30869.1"/>
    <property type="molecule type" value="Genomic_DNA"/>
</dbReference>
<organism evidence="5 6">
    <name type="scientific">Thalassotalea algicola</name>
    <dbReference type="NCBI Taxonomy" id="2716224"/>
    <lineage>
        <taxon>Bacteria</taxon>
        <taxon>Pseudomonadati</taxon>
        <taxon>Pseudomonadota</taxon>
        <taxon>Gammaproteobacteria</taxon>
        <taxon>Alteromonadales</taxon>
        <taxon>Colwelliaceae</taxon>
        <taxon>Thalassotalea</taxon>
    </lineage>
</organism>
<dbReference type="InterPro" id="IPR031965">
    <property type="entry name" value="CBM26"/>
</dbReference>
<keyword evidence="2" id="KW-0378">Hydrolase</keyword>
<dbReference type="CDD" id="cd02860">
    <property type="entry name" value="E_set_Pullulanase"/>
    <property type="match status" value="1"/>
</dbReference>
<dbReference type="InterPro" id="IPR006047">
    <property type="entry name" value="GH13_cat_dom"/>
</dbReference>
<sequence length="2340" mass="259416">MNKQFRRLVGIFAAICVLFGASVQASIQDEIFYFVLPDRFSNGDTSNDNAGVAGDRSINGHDASDAKYYHGGDLKGLTKKLSYLKLSGITALWITPPFKNQWVQGNSAGYHGYWATDYSQIDPHWGTNAEFKEFVKRAHRLRMKVFLDVVVNHTGDVIKYQQCHNQDGSLKDGLANCPYLSLADKATNPYTPFIPAELTNAKSPSWLNDPQFYNNQGDSTFSGESSVYGDFFGLDDLDTTNPQVVAGMIDIFKQWISDYKIDGFRVDTIKHVDVALWQQWIPEIKAHAKSEKIKDFFIFGEMFDGLPANLSYFTRTAKFPSVLDFGLYFAIKDVVADTQGTDRLAWLFSQDDMYTSANSHANQLMNFVSNHDVGRIGHFIQQMPNVSEEEALKRAKLAQTLMYFNRGVPVVYYGDEQGFTGDGGDSEAREDMFASQVAEYNDNNLIGTSATTADDNFDRRHPIYKHLRNMAIANRIFPALHRGHQFVRYSQDKPGVFAVSRFDPIKRREALVVFNTSTAEQSITLDAMASKYTQAWPFTRPSKISGEQLTVTVPPLDVVVLYSISKIKLAKDLPEIAITSINAGDKVSGLVEVKAKLTGFDQRAYPLHRVHFSVSVDGGDFQALGTDYTNDLGTSDYKVYFDTSELTDGSQLTFKADVDNYKSSSNSTQVQVEKGVTPGIKITFEKPDSWQDVNIYWWNASPQASADWPGVAMSHINGNWYEFQFEDDVKAANIIFNNGAGEQTSDLYREGDGCYLINSDAWQTNCDVPAPGITAYFKKPANWGDSANIYFWDAAPQADVSWPGSAMEHVGGDWYKFQFDDNVTSANLIFNDGLGEQTADLTLSSDGCYVEGAWLANCQPPTAGMKLYFKKPAAWSQQVNIHYWAADGEQAASDWPGVAMTNEGNDWFSFNMPVNTNQASFLFLDNTGYQTDDLNREGDGCYIDSMWQDTCSIDVAEPGMTIYVRRPLSWNVPNVYYWNVDNAPAWPGVEMDALGDDWFSFQFPQGVNAANLIINDLMGNQTADLFREGEGCFDLQANTWSDSCATPGYTAYFEKPTEWQNANAYFWNTSPEDAANVGWPGAEMTSLGDNWFSYQLPNGVNASNIIFNNAGSPQTSDLYREGDGCYSQSNGWTDTCAVPQPGMTVYFYKPDTWGSSVNLYYWDNPEAQGWPGNTMTSLGDNWYSFTFPQGVTNSNLIFNDGGGNQTSDLYQENSGCYGEFGDNWRKSCILPETRDVEILNRAAHWLTGDIIAWQTSDNRASQFKLLYSQTAAVSIEQGEVAGADGEIALASAGSLTNELQQQNPHLANLPSLQLSDVTQIETALKSQLVVAAYDDAGNLLEATYVQTPRVLDALYANNQTLGVSYQAGTPSVSVWAPTAQQIELVLYDQDGTESERIAPTSVNQGVYLFNGQPNWDKQYYRFAVTVYHPASNAIESYLVTDPYAVSLSENSQLSQFLDLANDALLKPESWDNIEKSLPAAKDITLYEGHVRDFSQHDLSVPEAHRGKYLAFGYNGEDNAALSNGMSHLKSLAQAGLSHFHLLPVFDIASVNEDRAARVELDDSVERLCQYSDDEVVQSHCATAAGLSIAELLTNLAEQDSATTDVQAIVSAMDDLDGFNWGYDPLHFNAPEGSYATANDGVTRVKEFREMVKSLDEVDLKLVMDVVYNHTSASGLWDNSVLDKMVPGYYHRLNPVTGAVESSTCCDNTATEHRMMERLMVDTLVHWAKAFKVDSFRFDLMGHIPKSAMVKAQQALAQLTLANDQVDGANIYLYGEGWDFGEVSGNQRFEQATQFNMAGTGIATFNDRLRDGIRGGNFTDSGQAQGWANGNATFDNGAGANSNAADQADRIRIGMSGNLQTYQFEDHQSVINSGVNYNGVGYTLDPQESVNYVDKHDNESLWDNTQAKLPAAMSAEERVRIHLISNAIINYGQGVPFYQMGSDILRSKSLDRNSYNSGDWFNKVDFNLQDNNWNKGLPPAQDNQNRYSAMQTIIANGNINVSPSLVAQAHQGFKEQLQVRYSSPLFRLDDAQEVNQRLGFHNTGSSQVNGLLVMTLSDGICTGSDIDPAYDGITVLINSDDQPQQYTLEGTEGSVLHPVLANGEDTVVKQSNIEGNRFTIPALTAAVFVKPQGVSQGSYPCNPVVAEENQPGMMVYFKKPEGWAQSYVYYWNTSPIAHSVDWPGQAMTSLGDSWYSYQLPSGVNASQLIFNDNSGNQSADLQRSGDGCFDLETALWSDSCVLPGLKLYFKKAVNWSDNVQLYYWGAQGIADSNWPGVPMQEIGDGWFFYQMAEGVRQTNLIFNDATDGGSGEHTSDLSRSRNGCYQFDTGLWTESCDVPVH</sequence>